<keyword evidence="13 15" id="KW-0472">Membrane</keyword>
<dbReference type="SUPFAM" id="SSF55874">
    <property type="entry name" value="ATPase domain of HSP90 chaperone/DNA topoisomerase II/histidine kinase"/>
    <property type="match status" value="1"/>
</dbReference>
<dbReference type="InterPro" id="IPR050640">
    <property type="entry name" value="Bact_2-comp_sensor_kinase"/>
</dbReference>
<dbReference type="Proteomes" id="UP000321363">
    <property type="component" value="Unassembled WGS sequence"/>
</dbReference>
<dbReference type="InterPro" id="IPR003594">
    <property type="entry name" value="HATPase_dom"/>
</dbReference>
<comment type="catalytic activity">
    <reaction evidence="1">
        <text>ATP + protein L-histidine = ADP + protein N-phospho-L-histidine.</text>
        <dbReference type="EC" id="2.7.13.3"/>
    </reaction>
</comment>
<keyword evidence="10" id="KW-0067">ATP-binding</keyword>
<evidence type="ECO:0000256" key="12">
    <source>
        <dbReference type="ARBA" id="ARBA00023012"/>
    </source>
</evidence>
<name>A0A5C6W6G1_9BACI</name>
<dbReference type="Pfam" id="PF06580">
    <property type="entry name" value="His_kinase"/>
    <property type="match status" value="1"/>
</dbReference>
<evidence type="ECO:0000256" key="9">
    <source>
        <dbReference type="ARBA" id="ARBA00022777"/>
    </source>
</evidence>
<reference evidence="17 18" key="1">
    <citation type="journal article" date="2005" name="Int. J. Syst. Evol. Microbiol.">
        <title>Bacillus litoralis sp. nov., isolated from a tidal flat of the Yellow Sea in Korea.</title>
        <authorList>
            <person name="Yoon J.H."/>
            <person name="Oh T.K."/>
        </authorList>
    </citation>
    <scope>NUCLEOTIDE SEQUENCE [LARGE SCALE GENOMIC DNA]</scope>
    <source>
        <strain evidence="17 18">SW-211</strain>
    </source>
</reference>
<dbReference type="InterPro" id="IPR036890">
    <property type="entry name" value="HATPase_C_sf"/>
</dbReference>
<dbReference type="RefSeq" id="WP_146946943.1">
    <property type="nucleotide sequence ID" value="NZ_VOQF01000003.1"/>
</dbReference>
<evidence type="ECO:0000256" key="11">
    <source>
        <dbReference type="ARBA" id="ARBA00022989"/>
    </source>
</evidence>
<gene>
    <name evidence="17" type="ORF">FS935_07075</name>
</gene>
<dbReference type="InterPro" id="IPR004358">
    <property type="entry name" value="Sig_transdc_His_kin-like_C"/>
</dbReference>
<evidence type="ECO:0000313" key="18">
    <source>
        <dbReference type="Proteomes" id="UP000321363"/>
    </source>
</evidence>
<dbReference type="InterPro" id="IPR029016">
    <property type="entry name" value="GAF-like_dom_sf"/>
</dbReference>
<feature type="coiled-coil region" evidence="14">
    <location>
        <begin position="357"/>
        <end position="384"/>
    </location>
</feature>
<dbReference type="GO" id="GO:0005524">
    <property type="term" value="F:ATP binding"/>
    <property type="evidence" value="ECO:0007669"/>
    <property type="project" value="UniProtKB-KW"/>
</dbReference>
<keyword evidence="7 15" id="KW-0812">Transmembrane</keyword>
<dbReference type="OrthoDB" id="9776552at2"/>
<dbReference type="InterPro" id="IPR005467">
    <property type="entry name" value="His_kinase_dom"/>
</dbReference>
<dbReference type="InterPro" id="IPR003018">
    <property type="entry name" value="GAF"/>
</dbReference>
<keyword evidence="4" id="KW-1003">Cell membrane</keyword>
<keyword evidence="8" id="KW-0547">Nucleotide-binding</keyword>
<dbReference type="GO" id="GO:0071555">
    <property type="term" value="P:cell wall organization"/>
    <property type="evidence" value="ECO:0007669"/>
    <property type="project" value="InterPro"/>
</dbReference>
<evidence type="ECO:0000256" key="3">
    <source>
        <dbReference type="ARBA" id="ARBA00012438"/>
    </source>
</evidence>
<proteinExistence type="predicted"/>
<keyword evidence="6" id="KW-0808">Transferase</keyword>
<dbReference type="Gene3D" id="3.30.450.40">
    <property type="match status" value="1"/>
</dbReference>
<evidence type="ECO:0000313" key="17">
    <source>
        <dbReference type="EMBL" id="TXC92135.1"/>
    </source>
</evidence>
<evidence type="ECO:0000256" key="4">
    <source>
        <dbReference type="ARBA" id="ARBA00022475"/>
    </source>
</evidence>
<evidence type="ECO:0000256" key="13">
    <source>
        <dbReference type="ARBA" id="ARBA00023136"/>
    </source>
</evidence>
<keyword evidence="5" id="KW-0597">Phosphoprotein</keyword>
<dbReference type="PANTHER" id="PTHR34220">
    <property type="entry name" value="SENSOR HISTIDINE KINASE YPDA"/>
    <property type="match status" value="1"/>
</dbReference>
<evidence type="ECO:0000256" key="6">
    <source>
        <dbReference type="ARBA" id="ARBA00022679"/>
    </source>
</evidence>
<dbReference type="GO" id="GO:0005886">
    <property type="term" value="C:plasma membrane"/>
    <property type="evidence" value="ECO:0007669"/>
    <property type="project" value="UniProtKB-SubCell"/>
</dbReference>
<dbReference type="EC" id="2.7.13.3" evidence="3"/>
<keyword evidence="11 15" id="KW-1133">Transmembrane helix</keyword>
<evidence type="ECO:0000256" key="10">
    <source>
        <dbReference type="ARBA" id="ARBA00022840"/>
    </source>
</evidence>
<keyword evidence="18" id="KW-1185">Reference proteome</keyword>
<evidence type="ECO:0000259" key="16">
    <source>
        <dbReference type="PROSITE" id="PS50109"/>
    </source>
</evidence>
<dbReference type="Pfam" id="PF07694">
    <property type="entry name" value="5TM-5TMR_LYT"/>
    <property type="match status" value="1"/>
</dbReference>
<organism evidence="17 18">
    <name type="scientific">Metabacillus litoralis</name>
    <dbReference type="NCBI Taxonomy" id="152268"/>
    <lineage>
        <taxon>Bacteria</taxon>
        <taxon>Bacillati</taxon>
        <taxon>Bacillota</taxon>
        <taxon>Bacilli</taxon>
        <taxon>Bacillales</taxon>
        <taxon>Bacillaceae</taxon>
        <taxon>Metabacillus</taxon>
    </lineage>
</organism>
<dbReference type="PROSITE" id="PS50109">
    <property type="entry name" value="HIS_KIN"/>
    <property type="match status" value="1"/>
</dbReference>
<evidence type="ECO:0000256" key="1">
    <source>
        <dbReference type="ARBA" id="ARBA00000085"/>
    </source>
</evidence>
<feature type="transmembrane region" description="Helical" evidence="15">
    <location>
        <begin position="151"/>
        <end position="170"/>
    </location>
</feature>
<keyword evidence="12" id="KW-0902">Two-component regulatory system</keyword>
<dbReference type="InterPro" id="IPR011620">
    <property type="entry name" value="Sig_transdc_His_kinase_LytS_TM"/>
</dbReference>
<dbReference type="PRINTS" id="PR00344">
    <property type="entry name" value="BCTRLSENSOR"/>
</dbReference>
<evidence type="ECO:0000256" key="14">
    <source>
        <dbReference type="SAM" id="Coils"/>
    </source>
</evidence>
<comment type="caution">
    <text evidence="17">The sequence shown here is derived from an EMBL/GenBank/DDBJ whole genome shotgun (WGS) entry which is preliminary data.</text>
</comment>
<keyword evidence="14" id="KW-0175">Coiled coil</keyword>
<evidence type="ECO:0000256" key="5">
    <source>
        <dbReference type="ARBA" id="ARBA00022553"/>
    </source>
</evidence>
<dbReference type="SUPFAM" id="SSF55781">
    <property type="entry name" value="GAF domain-like"/>
    <property type="match status" value="1"/>
</dbReference>
<feature type="transmembrane region" description="Helical" evidence="15">
    <location>
        <begin position="43"/>
        <end position="63"/>
    </location>
</feature>
<evidence type="ECO:0000256" key="8">
    <source>
        <dbReference type="ARBA" id="ARBA00022741"/>
    </source>
</evidence>
<evidence type="ECO:0000256" key="2">
    <source>
        <dbReference type="ARBA" id="ARBA00004651"/>
    </source>
</evidence>
<keyword evidence="9 17" id="KW-0418">Kinase</keyword>
<dbReference type="GO" id="GO:0000155">
    <property type="term" value="F:phosphorelay sensor kinase activity"/>
    <property type="evidence" value="ECO:0007669"/>
    <property type="project" value="InterPro"/>
</dbReference>
<dbReference type="Pfam" id="PF13492">
    <property type="entry name" value="GAF_3"/>
    <property type="match status" value="1"/>
</dbReference>
<evidence type="ECO:0000256" key="7">
    <source>
        <dbReference type="ARBA" id="ARBA00022692"/>
    </source>
</evidence>
<protein>
    <recommendedName>
        <fullName evidence="3">histidine kinase</fullName>
        <ecNumber evidence="3">2.7.13.3</ecNumber>
    </recommendedName>
</protein>
<comment type="subcellular location">
    <subcellularLocation>
        <location evidence="2">Cell membrane</location>
        <topology evidence="2">Multi-pass membrane protein</topology>
    </subcellularLocation>
</comment>
<dbReference type="AlphaFoldDB" id="A0A5C6W6G1"/>
<dbReference type="InterPro" id="IPR010559">
    <property type="entry name" value="Sig_transdc_His_kin_internal"/>
</dbReference>
<feature type="domain" description="Histidine kinase" evidence="16">
    <location>
        <begin position="473"/>
        <end position="577"/>
    </location>
</feature>
<evidence type="ECO:0000256" key="15">
    <source>
        <dbReference type="SAM" id="Phobius"/>
    </source>
</evidence>
<dbReference type="EMBL" id="VOQF01000003">
    <property type="protein sequence ID" value="TXC92135.1"/>
    <property type="molecule type" value="Genomic_DNA"/>
</dbReference>
<dbReference type="PANTHER" id="PTHR34220:SF7">
    <property type="entry name" value="SENSOR HISTIDINE KINASE YPDA"/>
    <property type="match status" value="1"/>
</dbReference>
<dbReference type="Pfam" id="PF02518">
    <property type="entry name" value="HATPase_c"/>
    <property type="match status" value="1"/>
</dbReference>
<dbReference type="Gene3D" id="3.30.565.10">
    <property type="entry name" value="Histidine kinase-like ATPase, C-terminal domain"/>
    <property type="match status" value="1"/>
</dbReference>
<feature type="transmembrane region" description="Helical" evidence="15">
    <location>
        <begin position="182"/>
        <end position="202"/>
    </location>
</feature>
<feature type="transmembrane region" description="Helical" evidence="15">
    <location>
        <begin position="12"/>
        <end position="31"/>
    </location>
</feature>
<dbReference type="SMART" id="SM00387">
    <property type="entry name" value="HATPase_c"/>
    <property type="match status" value="1"/>
</dbReference>
<feature type="transmembrane region" description="Helical" evidence="15">
    <location>
        <begin position="115"/>
        <end position="139"/>
    </location>
</feature>
<accession>A0A5C6W6G1</accession>
<feature type="transmembrane region" description="Helical" evidence="15">
    <location>
        <begin position="83"/>
        <end position="103"/>
    </location>
</feature>
<sequence length="579" mass="64056">MFELLLTMLERLGIIVTVAFLVTRLPFFRHMIQRNEISRKHQYYAIAFFGLFGIIGTYSGVTFDTNSLQFNRWAYELSSEEAIANSRVIGIIIAGLLGGYKVGIGAGIISGLHRFSLGGFTAVSCGLSAILAGVLAGYFHKKRARIHLSTALFVGAFAEATQMLVILLVSKPFIQSLQLVQAIGIPMIIANGVGSAIFLLIVKSVVSEEEKVGATQAQKSLRLAEQTLTYLRNGLSPKTAEVVCRIILKEVDAIAISITNQDNILAHIGLADDHHKKNMSIQTSLTKQVLKKGTLTIANQKDIQCKMNSCPLGAAVIAPLKIRDETIGTLKFYFHFEKDISNLDIELIRGLSSLLSNQLEISEAEQAKQLAKEAEIKALQAQISPHFLFNSLNIIVSLIRTNPELARKLIVNLSQYFRKNLTGTTTNWTTLKEELDHVQAYLAIEEARFVDRLVILYDIDQSALTKKIPTLTLQPLVENAIKHGIKDLAHNCMIKLSIKKIDNSSVKIVVKDNGKGIDEERLQTIITSIVDSQNGTGFGLYNVNRRLLLLLGENSRLRVESKLNKGTSVSFKIKEVEMK</sequence>